<dbReference type="InterPro" id="IPR001223">
    <property type="entry name" value="Glyco_hydro18_cat"/>
</dbReference>
<protein>
    <submittedName>
        <fullName evidence="3">Glycoside hydrolase</fullName>
    </submittedName>
</protein>
<reference evidence="3 4" key="1">
    <citation type="submission" date="2019-01" db="EMBL/GenBank/DDBJ databases">
        <title>Genome sequencing of strain FW100M-2.</title>
        <authorList>
            <person name="Heo J."/>
            <person name="Kim S.-J."/>
            <person name="Kim J.-S."/>
            <person name="Hong S.-B."/>
            <person name="Kwon S.-W."/>
        </authorList>
    </citation>
    <scope>NUCLEOTIDE SEQUENCE [LARGE SCALE GENOMIC DNA]</scope>
    <source>
        <strain evidence="3 4">FW100M-2</strain>
    </source>
</reference>
<keyword evidence="3" id="KW-0378">Hydrolase</keyword>
<evidence type="ECO:0000256" key="1">
    <source>
        <dbReference type="SAM" id="SignalP"/>
    </source>
</evidence>
<feature type="chain" id="PRO_5020878116" evidence="1">
    <location>
        <begin position="28"/>
        <end position="639"/>
    </location>
</feature>
<evidence type="ECO:0000259" key="2">
    <source>
        <dbReference type="PROSITE" id="PS51910"/>
    </source>
</evidence>
<dbReference type="Gene3D" id="3.10.50.10">
    <property type="match status" value="1"/>
</dbReference>
<dbReference type="EMBL" id="CP035492">
    <property type="protein sequence ID" value="QAY68388.1"/>
    <property type="molecule type" value="Genomic_DNA"/>
</dbReference>
<keyword evidence="1" id="KW-0732">Signal</keyword>
<proteinExistence type="predicted"/>
<organism evidence="3 4">
    <name type="scientific">Paenibacillus protaetiae</name>
    <dbReference type="NCBI Taxonomy" id="2509456"/>
    <lineage>
        <taxon>Bacteria</taxon>
        <taxon>Bacillati</taxon>
        <taxon>Bacillota</taxon>
        <taxon>Bacilli</taxon>
        <taxon>Bacillales</taxon>
        <taxon>Paenibacillaceae</taxon>
        <taxon>Paenibacillus</taxon>
    </lineage>
</organism>
<dbReference type="SUPFAM" id="SSF51445">
    <property type="entry name" value="(Trans)glycosidases"/>
    <property type="match status" value="1"/>
</dbReference>
<dbReference type="SMART" id="SM00636">
    <property type="entry name" value="Glyco_18"/>
    <property type="match status" value="1"/>
</dbReference>
<dbReference type="InterPro" id="IPR017853">
    <property type="entry name" value="GH"/>
</dbReference>
<accession>A0A4P6FCV4</accession>
<dbReference type="KEGG" id="pprt:ET464_06405"/>
<dbReference type="GO" id="GO:0016787">
    <property type="term" value="F:hydrolase activity"/>
    <property type="evidence" value="ECO:0007669"/>
    <property type="project" value="UniProtKB-KW"/>
</dbReference>
<dbReference type="Pfam" id="PF00704">
    <property type="entry name" value="Glyco_hydro_18"/>
    <property type="match status" value="1"/>
</dbReference>
<dbReference type="GO" id="GO:0008061">
    <property type="term" value="F:chitin binding"/>
    <property type="evidence" value="ECO:0007669"/>
    <property type="project" value="InterPro"/>
</dbReference>
<dbReference type="Gene3D" id="3.20.20.80">
    <property type="entry name" value="Glycosidases"/>
    <property type="match status" value="1"/>
</dbReference>
<keyword evidence="4" id="KW-1185">Reference proteome</keyword>
<dbReference type="GO" id="GO:0005975">
    <property type="term" value="P:carbohydrate metabolic process"/>
    <property type="evidence" value="ECO:0007669"/>
    <property type="project" value="InterPro"/>
</dbReference>
<dbReference type="Proteomes" id="UP000293568">
    <property type="component" value="Chromosome"/>
</dbReference>
<sequence length="639" mass="70163">MPPQLQKILIALLMIPLLGTAAPTLHAAASAATNYRVYQNDKPLKEFAAEQQAIAYAKGYAYSHVEQITGRAWVWDNFPRYKIYQAGTSKTAWEYRTYSEALAAASKMSYVHIRDLQQPGWVYNSYPHFQLYQGTNTKNSWGFATLAAAKQEAKKWGNAHIIDLDSNTWVWDNLTAQQKTAQRAGSKNFVIVKENISGASDSYSFLYDAIQAANASGSANVYDTSTGKVVFSSYPTYDVLQNGKPIQSLISLTKAVAYAQYYANSEVVHNGETWWTNIPYLTVLQNGKKINAFSTREAAVSYAKGYANSAIQTADGRMIWSNAKSLVYLGWNGEVANQTVLAQASATQSLSIDSPTWFQLAASDGSLTDTSDGSVAKQLKDSGIQVTPLVHNQFDKAMTTAFLKNKAAQTSFINALTAKLVSLGVYGVNLDFENMAGSDRAAFTAFVSSLAKAVHDKGLKLSIDLPRGDKSWNAQTAIDQQALSGLVDTVIIMAYDEHWSGSDTPGSVAGLAWTEEGIKQYLAYGVPRSKLMLGIPFYVREWQLDGSGKLISNRAVLMKDVSTLIASTGASGIQDPVSGQTKYTYKKNGYTYMFWAETPETTAARINLAKKYDLAGVAAWRLGYEQPDLWTMMLRMKQS</sequence>
<name>A0A4P6FCV4_9BACL</name>
<dbReference type="PANTHER" id="PTHR46066:SF2">
    <property type="entry name" value="CHITINASE DOMAIN-CONTAINING PROTEIN 1"/>
    <property type="match status" value="1"/>
</dbReference>
<dbReference type="AlphaFoldDB" id="A0A4P6FCV4"/>
<dbReference type="OrthoDB" id="9775889at2"/>
<dbReference type="InterPro" id="IPR029070">
    <property type="entry name" value="Chitinase_insertion_sf"/>
</dbReference>
<dbReference type="PANTHER" id="PTHR46066">
    <property type="entry name" value="CHITINASE DOMAIN-CONTAINING PROTEIN 1 FAMILY MEMBER"/>
    <property type="match status" value="1"/>
</dbReference>
<evidence type="ECO:0000313" key="3">
    <source>
        <dbReference type="EMBL" id="QAY68388.1"/>
    </source>
</evidence>
<feature type="signal peptide" evidence="1">
    <location>
        <begin position="1"/>
        <end position="27"/>
    </location>
</feature>
<feature type="domain" description="GH18" evidence="2">
    <location>
        <begin position="323"/>
        <end position="639"/>
    </location>
</feature>
<evidence type="ECO:0000313" key="4">
    <source>
        <dbReference type="Proteomes" id="UP000293568"/>
    </source>
</evidence>
<dbReference type="PROSITE" id="PS51910">
    <property type="entry name" value="GH18_2"/>
    <property type="match status" value="1"/>
</dbReference>
<gene>
    <name evidence="3" type="ORF">ET464_06405</name>
</gene>
<dbReference type="InterPro" id="IPR011583">
    <property type="entry name" value="Chitinase_II/V-like_cat"/>
</dbReference>